<feature type="compositionally biased region" description="Basic and acidic residues" evidence="1">
    <location>
        <begin position="7"/>
        <end position="17"/>
    </location>
</feature>
<dbReference type="InParanoid" id="Q5KD62"/>
<dbReference type="EMBL" id="AE017348">
    <property type="protein sequence ID" value="AAW45267.2"/>
    <property type="molecule type" value="Genomic_DNA"/>
</dbReference>
<reference evidence="2 3" key="1">
    <citation type="journal article" date="2005" name="Science">
        <title>The genome of the basidiomycetous yeast and human pathogen Cryptococcus neoformans.</title>
        <authorList>
            <person name="Loftus B.J."/>
            <person name="Fung E."/>
            <person name="Roncaglia P."/>
            <person name="Rowley D."/>
            <person name="Amedeo P."/>
            <person name="Bruno D."/>
            <person name="Vamathevan J."/>
            <person name="Miranda M."/>
            <person name="Anderson I.J."/>
            <person name="Fraser J.A."/>
            <person name="Allen J.E."/>
            <person name="Bosdet I.E."/>
            <person name="Brent M.R."/>
            <person name="Chiu R."/>
            <person name="Doering T.L."/>
            <person name="Donlin M.J."/>
            <person name="D'Souza C.A."/>
            <person name="Fox D.S."/>
            <person name="Grinberg V."/>
            <person name="Fu J."/>
            <person name="Fukushima M."/>
            <person name="Haas B.J."/>
            <person name="Huang J.C."/>
            <person name="Janbon G."/>
            <person name="Jones S.J."/>
            <person name="Koo H.L."/>
            <person name="Krzywinski M.I."/>
            <person name="Kwon-Chung J.K."/>
            <person name="Lengeler K.B."/>
            <person name="Maiti R."/>
            <person name="Marra M.A."/>
            <person name="Marra R.E."/>
            <person name="Mathewson C.A."/>
            <person name="Mitchell T.G."/>
            <person name="Pertea M."/>
            <person name="Riggs F.R."/>
            <person name="Salzberg S.L."/>
            <person name="Schein J.E."/>
            <person name="Shvartsbeyn A."/>
            <person name="Shin H."/>
            <person name="Shumway M."/>
            <person name="Specht C.A."/>
            <person name="Suh B.B."/>
            <person name="Tenney A."/>
            <person name="Utterback T.R."/>
            <person name="Wickes B.L."/>
            <person name="Wortman J.R."/>
            <person name="Wye N.H."/>
            <person name="Kronstad J.W."/>
            <person name="Lodge J.K."/>
            <person name="Heitman J."/>
            <person name="Davis R.W."/>
            <person name="Fraser C.M."/>
            <person name="Hyman R.W."/>
        </authorList>
    </citation>
    <scope>NUCLEOTIDE SEQUENCE [LARGE SCALE GENOMIC DNA]</scope>
    <source>
        <strain evidence="3">JEC21 / ATCC MYA-565</strain>
    </source>
</reference>
<dbReference type="Proteomes" id="UP000002149">
    <property type="component" value="Chromosome 8"/>
</dbReference>
<feature type="region of interest" description="Disordered" evidence="1">
    <location>
        <begin position="481"/>
        <end position="537"/>
    </location>
</feature>
<dbReference type="PaxDb" id="214684-Q5KD62"/>
<proteinExistence type="predicted"/>
<evidence type="ECO:0000313" key="2">
    <source>
        <dbReference type="EMBL" id="AAW45267.2"/>
    </source>
</evidence>
<dbReference type="KEGG" id="cne:CNH03420"/>
<dbReference type="RefSeq" id="XP_024513428.1">
    <property type="nucleotide sequence ID" value="XM_024657735.1"/>
</dbReference>
<gene>
    <name evidence="2" type="ordered locus">CNH03420</name>
</gene>
<name>Q5KD62_CRYD1</name>
<feature type="compositionally biased region" description="Polar residues" evidence="1">
    <location>
        <begin position="481"/>
        <end position="491"/>
    </location>
</feature>
<accession>Q55LM3</accession>
<sequence length="559" mass="62542">MSSSEEPLTKGKERENPRPFNVTNLSGPARLPTTGSTDPSHVAYSHRNLRDALTGGPADPSMITDLSSDVNKYHSILNSDAVKRTSLPVSGAQRHHFFILPGITDEGQFAYGTLLALREMSKYKQSSLDSWKESEWCKPPEVETWWDEEVKKGTEWYKEYCKVTGFDPTDPSNKQRALSEWSSTISSRLRQKLKSEHRFQQSCNFPTLSVITEKDIDVALKFGSYSEAENDRRIDINPQAMMHDWSILRLERENNPNVWRSPLPPIGSHARVLVHSNYSYSGLPEVVTKLALPSTSEDLCKTSPEIYAMFDPENRDDEQSLQGVIDRATAAFSEFDRDIGRSKQIKDGICGGTWQNWEQYTLDPQKKAQCLSAYTSAYLQNEFNQRTRDTNLGGSSQQPYLTPQVLPVHGYDDYIWNTSLETGTFDPSFSGNSGIIADLVAEDVLLRARTIINGVTSQATPEGAPPPYEYSEISPVRCEAGSSNLAASTQIPERGKSTKNDMLPSQSEETVSLPFRPNDNDHTTTTSLSNEPVGRRQRWSSIMARKLLCGSSQNGDISD</sequence>
<dbReference type="GeneID" id="3259206"/>
<dbReference type="AlphaFoldDB" id="Q5KD62"/>
<feature type="region of interest" description="Disordered" evidence="1">
    <location>
        <begin position="1"/>
        <end position="42"/>
    </location>
</feature>
<dbReference type="HOGENOM" id="CLU_471729_0_0_1"/>
<organism evidence="2 3">
    <name type="scientific">Cryptococcus deneoformans (strain JEC21 / ATCC MYA-565)</name>
    <name type="common">Cryptococcus neoformans var. neoformans serotype D</name>
    <dbReference type="NCBI Taxonomy" id="214684"/>
    <lineage>
        <taxon>Eukaryota</taxon>
        <taxon>Fungi</taxon>
        <taxon>Dikarya</taxon>
        <taxon>Basidiomycota</taxon>
        <taxon>Agaricomycotina</taxon>
        <taxon>Tremellomycetes</taxon>
        <taxon>Tremellales</taxon>
        <taxon>Cryptococcaceae</taxon>
        <taxon>Cryptococcus</taxon>
        <taxon>Cryptococcus neoformans species complex</taxon>
    </lineage>
</organism>
<evidence type="ECO:0000256" key="1">
    <source>
        <dbReference type="SAM" id="MobiDB-lite"/>
    </source>
</evidence>
<dbReference type="VEuPathDB" id="FungiDB:CNH03420"/>
<protein>
    <submittedName>
        <fullName evidence="2">Uncharacterized protein</fullName>
    </submittedName>
</protein>
<dbReference type="OrthoDB" id="2574504at2759"/>
<accession>Q5KD62</accession>
<keyword evidence="3" id="KW-1185">Reference proteome</keyword>
<evidence type="ECO:0000313" key="3">
    <source>
        <dbReference type="Proteomes" id="UP000002149"/>
    </source>
</evidence>